<evidence type="ECO:0000313" key="3">
    <source>
        <dbReference type="Proteomes" id="UP001162156"/>
    </source>
</evidence>
<dbReference type="EMBL" id="JANEYF010003751">
    <property type="protein sequence ID" value="KAJ8934246.1"/>
    <property type="molecule type" value="Genomic_DNA"/>
</dbReference>
<organism evidence="2 3">
    <name type="scientific">Rhamnusium bicolor</name>
    <dbReference type="NCBI Taxonomy" id="1586634"/>
    <lineage>
        <taxon>Eukaryota</taxon>
        <taxon>Metazoa</taxon>
        <taxon>Ecdysozoa</taxon>
        <taxon>Arthropoda</taxon>
        <taxon>Hexapoda</taxon>
        <taxon>Insecta</taxon>
        <taxon>Pterygota</taxon>
        <taxon>Neoptera</taxon>
        <taxon>Endopterygota</taxon>
        <taxon>Coleoptera</taxon>
        <taxon>Polyphaga</taxon>
        <taxon>Cucujiformia</taxon>
        <taxon>Chrysomeloidea</taxon>
        <taxon>Cerambycidae</taxon>
        <taxon>Lepturinae</taxon>
        <taxon>Rhagiini</taxon>
        <taxon>Rhamnusium</taxon>
    </lineage>
</organism>
<evidence type="ECO:0000256" key="1">
    <source>
        <dbReference type="SAM" id="MobiDB-lite"/>
    </source>
</evidence>
<dbReference type="Proteomes" id="UP001162156">
    <property type="component" value="Unassembled WGS sequence"/>
</dbReference>
<sequence length="227" mass="26562">MEKDKSRGLKHIRDKRKYKGKSTKDPKHVPVKLKRNLESNLYRYEKEDDVDGFQLTSNTDFSILASAPITQGHRFQFKSDKIIAEDTENKITNELFSLDLNLLRHSVLTIPFYQRVGIDEKFFMENQINFMKRDAEDNLVKYDANYNTKEIIKDNIEFTDEKSNSDKGVTEGVSIMEGERKKENNCIISEVDDIPEVVEKMEELGKPEMVQKKSNDLEEWLDEILDD</sequence>
<dbReference type="InterPro" id="IPR026187">
    <property type="entry name" value="Aven"/>
</dbReference>
<dbReference type="PANTHER" id="PTHR16524">
    <property type="entry name" value="CELL DEATH REGULATOR AVEN"/>
    <property type="match status" value="1"/>
</dbReference>
<feature type="region of interest" description="Disordered" evidence="1">
    <location>
        <begin position="1"/>
        <end position="28"/>
    </location>
</feature>
<gene>
    <name evidence="2" type="ORF">NQ314_013492</name>
</gene>
<name>A0AAV8X653_9CUCU</name>
<comment type="caution">
    <text evidence="2">The sequence shown here is derived from an EMBL/GenBank/DDBJ whole genome shotgun (WGS) entry which is preliminary data.</text>
</comment>
<reference evidence="2" key="1">
    <citation type="journal article" date="2023" name="Insect Mol. Biol.">
        <title>Genome sequencing provides insights into the evolution of gene families encoding plant cell wall-degrading enzymes in longhorned beetles.</title>
        <authorList>
            <person name="Shin N.R."/>
            <person name="Okamura Y."/>
            <person name="Kirsch R."/>
            <person name="Pauchet Y."/>
        </authorList>
    </citation>
    <scope>NUCLEOTIDE SEQUENCE</scope>
    <source>
        <strain evidence="2">RBIC_L_NR</strain>
    </source>
</reference>
<evidence type="ECO:0000313" key="2">
    <source>
        <dbReference type="EMBL" id="KAJ8934246.1"/>
    </source>
</evidence>
<dbReference type="PANTHER" id="PTHR16524:SF2">
    <property type="entry name" value="CELL DEATH REGULATOR AVEN"/>
    <property type="match status" value="1"/>
</dbReference>
<proteinExistence type="predicted"/>
<dbReference type="AlphaFoldDB" id="A0AAV8X653"/>
<accession>A0AAV8X653</accession>
<dbReference type="GO" id="GO:0010972">
    <property type="term" value="P:negative regulation of G2/M transition of mitotic cell cycle"/>
    <property type="evidence" value="ECO:0007669"/>
    <property type="project" value="TreeGrafter"/>
</dbReference>
<feature type="compositionally biased region" description="Basic residues" evidence="1">
    <location>
        <begin position="8"/>
        <end position="21"/>
    </location>
</feature>
<protein>
    <submittedName>
        <fullName evidence="2">Uncharacterized protein</fullName>
    </submittedName>
</protein>
<keyword evidence="3" id="KW-1185">Reference proteome</keyword>